<dbReference type="EMBL" id="JRPC02000013">
    <property type="protein sequence ID" value="TLE15753.1"/>
    <property type="molecule type" value="Genomic_DNA"/>
</dbReference>
<accession>A0A099UGT8</accession>
<proteinExistence type="predicted"/>
<organism evidence="2 3">
    <name type="scientific">Helicobacter apodemus</name>
    <dbReference type="NCBI Taxonomy" id="135569"/>
    <lineage>
        <taxon>Bacteria</taxon>
        <taxon>Pseudomonadati</taxon>
        <taxon>Campylobacterota</taxon>
        <taxon>Epsilonproteobacteria</taxon>
        <taxon>Campylobacterales</taxon>
        <taxon>Helicobacteraceae</taxon>
        <taxon>Helicobacter</taxon>
    </lineage>
</organism>
<evidence type="ECO:0000313" key="2">
    <source>
        <dbReference type="EMBL" id="TLE15753.1"/>
    </source>
</evidence>
<protein>
    <submittedName>
        <fullName evidence="2">Uncharacterized protein</fullName>
    </submittedName>
</protein>
<dbReference type="KEGG" id="had:CDV25_04245"/>
<dbReference type="Proteomes" id="UP000244890">
    <property type="component" value="Chromosome"/>
</dbReference>
<evidence type="ECO:0000313" key="3">
    <source>
        <dbReference type="Proteomes" id="UP000029920"/>
    </source>
</evidence>
<sequence length="70" mass="7727">MMKTKDSLEQKREIAKIGMSTSLLLTAGSALFLRHTLAKRIHIGAGIALIGFSLWHSSLYPKTKLKDKSS</sequence>
<reference evidence="1 4" key="2">
    <citation type="submission" date="2017-06" db="EMBL/GenBank/DDBJ databases">
        <title>Complete genome of Helicobacter apodemus.</title>
        <authorList>
            <person name="Cho S."/>
        </authorList>
    </citation>
    <scope>NUCLEOTIDE SEQUENCE [LARGE SCALE GENOMIC DNA]</scope>
    <source>
        <strain evidence="1">SCJK1</strain>
        <strain evidence="4">SNUVETPUB-15-01</strain>
    </source>
</reference>
<dbReference type="EMBL" id="CP021886">
    <property type="protein sequence ID" value="AWI34069.1"/>
    <property type="molecule type" value="Genomic_DNA"/>
</dbReference>
<dbReference type="Proteomes" id="UP000029920">
    <property type="component" value="Unassembled WGS sequence"/>
</dbReference>
<dbReference type="OrthoDB" id="5460567at2"/>
<gene>
    <name evidence="1" type="ORF">CDV25_04245</name>
    <name evidence="2" type="ORF">LS72_005825</name>
</gene>
<name>A0A099UGT8_9HELI</name>
<evidence type="ECO:0000313" key="1">
    <source>
        <dbReference type="EMBL" id="AWI34069.1"/>
    </source>
</evidence>
<reference evidence="2" key="3">
    <citation type="submission" date="2018-04" db="EMBL/GenBank/DDBJ databases">
        <authorList>
            <person name="Sheh A."/>
            <person name="Shen Z."/>
            <person name="Mannion A.J."/>
            <person name="Fox J.G."/>
        </authorList>
    </citation>
    <scope>NUCLEOTIDE SEQUENCE</scope>
    <source>
        <strain evidence="2">MIT-03-7007</strain>
    </source>
</reference>
<reference evidence="2 3" key="1">
    <citation type="journal article" date="2014" name="Genome Announc.">
        <title>Draft genome sequences of eight enterohepatic helicobacter species isolated from both laboratory and wild rodents.</title>
        <authorList>
            <person name="Sheh A."/>
            <person name="Shen Z."/>
            <person name="Fox J.G."/>
        </authorList>
    </citation>
    <scope>NUCLEOTIDE SEQUENCE [LARGE SCALE GENOMIC DNA]</scope>
    <source>
        <strain evidence="2 3">MIT-03-7007</strain>
    </source>
</reference>
<evidence type="ECO:0000313" key="4">
    <source>
        <dbReference type="Proteomes" id="UP000244890"/>
    </source>
</evidence>
<keyword evidence="3" id="KW-1185">Reference proteome</keyword>
<dbReference type="AlphaFoldDB" id="A0A099UGT8"/>